<dbReference type="KEGG" id="pya:PYCH_10140"/>
<dbReference type="Gene3D" id="3.90.660.50">
    <property type="match status" value="1"/>
</dbReference>
<dbReference type="AlphaFoldDB" id="F8AEL8"/>
<dbReference type="InterPro" id="IPR036188">
    <property type="entry name" value="FAD/NAD-bd_sf"/>
</dbReference>
<evidence type="ECO:0000313" key="2">
    <source>
        <dbReference type="EMBL" id="AEH24697.1"/>
    </source>
</evidence>
<dbReference type="PRINTS" id="PR00419">
    <property type="entry name" value="ADXRDTASE"/>
</dbReference>
<name>F8AEL8_PYRYC</name>
<sequence length="416" mass="45376">MRVVVVGAGLGGLLTAAFLARAGHDVTILEKAPFVGGRFTNLPYRGFQLSTGALHMVPHGKDGPLAHLLRLLGARVEIVNSSPKGMIFYRGKLIHYREGWKLLSLREKARAVKLLAEIRAGRMPKGEEAVMPADEWITERIGDNEFVMAFLESFAGWADSVSLSQLPALELAKEIRAALLWGGPGLIRGGCKAVTEELARIVREAGGRILLGKKAVEIDHENKRVITEDGEEFPYDILVSNVGMRETVELMGRENFGRDFLKRLDSMEPAEGIKYNLAIPGKGGIGNTVVFTPGFSINGVNEPSSLDPGLAPEGYSLVMAHQALFERNVKAAIRKGREELAEIFPGAEVIMVQVYRGSNPVNRVRAGMHLEFPLSDVYVVGDSYRPPGGIEVDGIALGVMRVLERIGVGEFQGWEL</sequence>
<accession>F8AEL8</accession>
<dbReference type="EMBL" id="CP002779">
    <property type="protein sequence ID" value="AEH24697.1"/>
    <property type="molecule type" value="Genomic_DNA"/>
</dbReference>
<dbReference type="SUPFAM" id="SSF51905">
    <property type="entry name" value="FAD/NAD(P)-binding domain"/>
    <property type="match status" value="1"/>
</dbReference>
<evidence type="ECO:0000259" key="1">
    <source>
        <dbReference type="Pfam" id="PF01593"/>
    </source>
</evidence>
<dbReference type="RefSeq" id="WP_013905754.1">
    <property type="nucleotide sequence ID" value="NC_015680.1"/>
</dbReference>
<dbReference type="GO" id="GO:0016491">
    <property type="term" value="F:oxidoreductase activity"/>
    <property type="evidence" value="ECO:0007669"/>
    <property type="project" value="InterPro"/>
</dbReference>
<dbReference type="STRING" id="529709.PYCH_10140"/>
<dbReference type="PANTHER" id="PTHR43734">
    <property type="entry name" value="PHYTOENE DESATURASE"/>
    <property type="match status" value="1"/>
</dbReference>
<dbReference type="Pfam" id="PF01593">
    <property type="entry name" value="Amino_oxidase"/>
    <property type="match status" value="1"/>
</dbReference>
<dbReference type="Gene3D" id="3.50.50.60">
    <property type="entry name" value="FAD/NAD(P)-binding domain"/>
    <property type="match status" value="1"/>
</dbReference>
<dbReference type="HOGENOM" id="CLU_668371_0_0_2"/>
<gene>
    <name evidence="2" type="ordered locus">PYCH_10140</name>
</gene>
<dbReference type="eggNOG" id="arCOG01521">
    <property type="taxonomic scope" value="Archaea"/>
</dbReference>
<reference evidence="2 3" key="1">
    <citation type="journal article" date="2011" name="J. Bacteriol.">
        <title>Complete genome sequence of the obligate piezophilic hyperthermophilic archaeon Pyrococcus yayanosii CH1.</title>
        <authorList>
            <person name="Jun X."/>
            <person name="Lupeng L."/>
            <person name="Minjuan X."/>
            <person name="Oger P."/>
            <person name="Fengping W."/>
            <person name="Jebbar M."/>
            <person name="Xiang X."/>
        </authorList>
    </citation>
    <scope>NUCLEOTIDE SEQUENCE [LARGE SCALE GENOMIC DNA]</scope>
    <source>
        <strain evidence="3">CH1 / JCM 16557</strain>
    </source>
</reference>
<dbReference type="OrthoDB" id="11867at2157"/>
<protein>
    <submittedName>
        <fullName evidence="2">Hypothetical oxidoreductase</fullName>
    </submittedName>
</protein>
<keyword evidence="3" id="KW-1185">Reference proteome</keyword>
<dbReference type="GeneID" id="10837588"/>
<dbReference type="InterPro" id="IPR002937">
    <property type="entry name" value="Amino_oxidase"/>
</dbReference>
<proteinExistence type="predicted"/>
<organism evidence="2 3">
    <name type="scientific">Pyrococcus yayanosii (strain CH1 / JCM 16557)</name>
    <dbReference type="NCBI Taxonomy" id="529709"/>
    <lineage>
        <taxon>Archaea</taxon>
        <taxon>Methanobacteriati</taxon>
        <taxon>Methanobacteriota</taxon>
        <taxon>Thermococci</taxon>
        <taxon>Thermococcales</taxon>
        <taxon>Thermococcaceae</taxon>
        <taxon>Pyrococcus</taxon>
    </lineage>
</organism>
<dbReference type="Proteomes" id="UP000008386">
    <property type="component" value="Chromosome"/>
</dbReference>
<evidence type="ECO:0000313" key="3">
    <source>
        <dbReference type="Proteomes" id="UP000008386"/>
    </source>
</evidence>
<feature type="domain" description="Amine oxidase" evidence="1">
    <location>
        <begin position="10"/>
        <end position="345"/>
    </location>
</feature>
<dbReference type="PANTHER" id="PTHR43734:SF1">
    <property type="entry name" value="PHYTOENE DESATURASE"/>
    <property type="match status" value="1"/>
</dbReference>